<gene>
    <name evidence="1" type="ORF">MRB53_016804</name>
</gene>
<dbReference type="Proteomes" id="UP001234297">
    <property type="component" value="Chromosome 5"/>
</dbReference>
<sequence>MDFSGVKKELSVETRISLQLELEKNHQRFCREDERCSVSLSLSSLNGSFDRECGGSDRMVKKELDAAQTLTDLAELALSEAANPSRDENWGNRGRRSRKRLKSEARKRGLKEGMPELEIGISTPEPPTKDPQQHKRVCKYISRRTIKAHPSELPIPNSMCSTSHKPSHRRKLNQNLSEVEKEAKRLRRVLANRESARQTILRRQAFCEELTRRAADLTLDNETMKREKELVMNEYQFLKDRNEELKIQVAKTIPGENIKDEETKVEVEETSAKAFSTHEETRSSFPTQLPQLVHRPPFTPFVWPPVFPFQAGALMQNITESRDLATMNIANPYQHMGDSGTFRICWPGIPFYMPPCPWFYPPSSHWSGPCTLHPHSHTSRERDGDENDRQCDKRLLSKETGDAETAASEMKCKNNYSNSTECISKRENAPSKVTEASIKIPTNSGGQILEPYTEDVALRPTPLRTPASSLNVRSENVQELDLESKEAASSKVDSTVCGTENFPGKSIYPSKKLVDAAAAAEARKRRKELTKLKNLHGRQFRFS</sequence>
<evidence type="ECO:0000313" key="1">
    <source>
        <dbReference type="EMBL" id="KAJ8640110.1"/>
    </source>
</evidence>
<comment type="caution">
    <text evidence="1">The sequence shown here is derived from an EMBL/GenBank/DDBJ whole genome shotgun (WGS) entry which is preliminary data.</text>
</comment>
<dbReference type="EMBL" id="CM056813">
    <property type="protein sequence ID" value="KAJ8640110.1"/>
    <property type="molecule type" value="Genomic_DNA"/>
</dbReference>
<keyword evidence="2" id="KW-1185">Reference proteome</keyword>
<reference evidence="1 2" key="1">
    <citation type="journal article" date="2022" name="Hortic Res">
        <title>A haplotype resolved chromosomal level avocado genome allows analysis of novel avocado genes.</title>
        <authorList>
            <person name="Nath O."/>
            <person name="Fletcher S.J."/>
            <person name="Hayward A."/>
            <person name="Shaw L.M."/>
            <person name="Masouleh A.K."/>
            <person name="Furtado A."/>
            <person name="Henry R.J."/>
            <person name="Mitter N."/>
        </authorList>
    </citation>
    <scope>NUCLEOTIDE SEQUENCE [LARGE SCALE GENOMIC DNA]</scope>
    <source>
        <strain evidence="2">cv. Hass</strain>
    </source>
</reference>
<accession>A0ACC2M3B2</accession>
<evidence type="ECO:0000313" key="2">
    <source>
        <dbReference type="Proteomes" id="UP001234297"/>
    </source>
</evidence>
<name>A0ACC2M3B2_PERAE</name>
<organism evidence="1 2">
    <name type="scientific">Persea americana</name>
    <name type="common">Avocado</name>
    <dbReference type="NCBI Taxonomy" id="3435"/>
    <lineage>
        <taxon>Eukaryota</taxon>
        <taxon>Viridiplantae</taxon>
        <taxon>Streptophyta</taxon>
        <taxon>Embryophyta</taxon>
        <taxon>Tracheophyta</taxon>
        <taxon>Spermatophyta</taxon>
        <taxon>Magnoliopsida</taxon>
        <taxon>Magnoliidae</taxon>
        <taxon>Laurales</taxon>
        <taxon>Lauraceae</taxon>
        <taxon>Persea</taxon>
    </lineage>
</organism>
<proteinExistence type="predicted"/>
<protein>
    <submittedName>
        <fullName evidence="1">Uncharacterized protein</fullName>
    </submittedName>
</protein>